<dbReference type="KEGG" id="dcr:108210677"/>
<evidence type="ECO:0000313" key="3">
    <source>
        <dbReference type="Proteomes" id="UP000077755"/>
    </source>
</evidence>
<dbReference type="AlphaFoldDB" id="A0A165ZTP6"/>
<feature type="region of interest" description="Disordered" evidence="1">
    <location>
        <begin position="224"/>
        <end position="259"/>
    </location>
</feature>
<dbReference type="Proteomes" id="UP000077755">
    <property type="component" value="Chromosome 3"/>
</dbReference>
<name>A0A165ZTP6_DAUCS</name>
<dbReference type="PANTHER" id="PTHR34120">
    <property type="entry name" value="EXPRESSED PROTEIN"/>
    <property type="match status" value="1"/>
</dbReference>
<feature type="region of interest" description="Disordered" evidence="1">
    <location>
        <begin position="118"/>
        <end position="163"/>
    </location>
</feature>
<dbReference type="OrthoDB" id="696504at2759"/>
<protein>
    <submittedName>
        <fullName evidence="2">Uncharacterized protein</fullName>
    </submittedName>
</protein>
<keyword evidence="3" id="KW-1185">Reference proteome</keyword>
<gene>
    <name evidence="2" type="ORF">DCAR_0310366</name>
</gene>
<dbReference type="Gramene" id="KZN00414">
    <property type="protein sequence ID" value="KZN00414"/>
    <property type="gene ID" value="DCAR_009168"/>
</dbReference>
<evidence type="ECO:0000313" key="2">
    <source>
        <dbReference type="EMBL" id="WOG91118.1"/>
    </source>
</evidence>
<proteinExistence type="predicted"/>
<feature type="compositionally biased region" description="Basic and acidic residues" evidence="1">
    <location>
        <begin position="118"/>
        <end position="130"/>
    </location>
</feature>
<reference evidence="2" key="1">
    <citation type="journal article" date="2016" name="Nat. Genet.">
        <title>A high-quality carrot genome assembly provides new insights into carotenoid accumulation and asterid genome evolution.</title>
        <authorList>
            <person name="Iorizzo M."/>
            <person name="Ellison S."/>
            <person name="Senalik D."/>
            <person name="Zeng P."/>
            <person name="Satapoomin P."/>
            <person name="Huang J."/>
            <person name="Bowman M."/>
            <person name="Iovene M."/>
            <person name="Sanseverino W."/>
            <person name="Cavagnaro P."/>
            <person name="Yildiz M."/>
            <person name="Macko-Podgorni A."/>
            <person name="Moranska E."/>
            <person name="Grzebelus E."/>
            <person name="Grzebelus D."/>
            <person name="Ashrafi H."/>
            <person name="Zheng Z."/>
            <person name="Cheng S."/>
            <person name="Spooner D."/>
            <person name="Van Deynze A."/>
            <person name="Simon P."/>
        </authorList>
    </citation>
    <scope>NUCLEOTIDE SEQUENCE</scope>
    <source>
        <tissue evidence="2">Leaf</tissue>
    </source>
</reference>
<dbReference type="OMA" id="CKHAPSR"/>
<dbReference type="PANTHER" id="PTHR34120:SF2">
    <property type="entry name" value="OS01G0860900 PROTEIN"/>
    <property type="match status" value="1"/>
</dbReference>
<organism evidence="2 3">
    <name type="scientific">Daucus carota subsp. sativus</name>
    <name type="common">Carrot</name>
    <dbReference type="NCBI Taxonomy" id="79200"/>
    <lineage>
        <taxon>Eukaryota</taxon>
        <taxon>Viridiplantae</taxon>
        <taxon>Streptophyta</taxon>
        <taxon>Embryophyta</taxon>
        <taxon>Tracheophyta</taxon>
        <taxon>Spermatophyta</taxon>
        <taxon>Magnoliopsida</taxon>
        <taxon>eudicotyledons</taxon>
        <taxon>Gunneridae</taxon>
        <taxon>Pentapetalae</taxon>
        <taxon>asterids</taxon>
        <taxon>campanulids</taxon>
        <taxon>Apiales</taxon>
        <taxon>Apiaceae</taxon>
        <taxon>Apioideae</taxon>
        <taxon>Scandiceae</taxon>
        <taxon>Daucinae</taxon>
        <taxon>Daucus</taxon>
        <taxon>Daucus sect. Daucus</taxon>
    </lineage>
</organism>
<feature type="compositionally biased region" description="Basic residues" evidence="1">
    <location>
        <begin position="144"/>
        <end position="153"/>
    </location>
</feature>
<dbReference type="EMBL" id="CP093345">
    <property type="protein sequence ID" value="WOG91118.1"/>
    <property type="molecule type" value="Genomic_DNA"/>
</dbReference>
<reference evidence="2" key="2">
    <citation type="submission" date="2022-03" db="EMBL/GenBank/DDBJ databases">
        <title>Draft title - Genomic analysis of global carrot germplasm unveils the trajectory of domestication and the origin of high carotenoid orange carrot.</title>
        <authorList>
            <person name="Iorizzo M."/>
            <person name="Ellison S."/>
            <person name="Senalik D."/>
            <person name="Macko-Podgorni A."/>
            <person name="Grzebelus D."/>
            <person name="Bostan H."/>
            <person name="Rolling W."/>
            <person name="Curaba J."/>
            <person name="Simon P."/>
        </authorList>
    </citation>
    <scope>NUCLEOTIDE SEQUENCE</scope>
    <source>
        <tissue evidence="2">Leaf</tissue>
    </source>
</reference>
<accession>A0A165ZTP6</accession>
<evidence type="ECO:0000256" key="1">
    <source>
        <dbReference type="SAM" id="MobiDB-lite"/>
    </source>
</evidence>
<sequence>MPQVDLEALVAVCRVGSSGRKIACEPLDETDHNHVEKLPDSILLSRNAEFDWLDRNAVLERKDSAKRNAAIRNNSKSSSQRFAKKPKAVIIGLPKTQKNNQFDMRRSKVTNVRLFPPKRSESIEKARAQMKEPSSPKVSCVGRVRSKRSRRRRPEAEEKAKQGKKKGFCANLLALFGLNRGDRSVIKADGLSGTCKKKARENKESVGRNEVVMAPGLGGMARFSSGRRSYEMDQGDGARLSGDSGRSMELKRCGSTRRN</sequence>